<sequence>MELRDIESCLPPRLHTFSRQVLEIYLHGHMTTEEFRRWFHMPNSDYLMLGDCIAQKVDPHYIPEAKLPPSITLRPNNTF</sequence>
<keyword evidence="2" id="KW-1185">Reference proteome</keyword>
<comment type="caution">
    <text evidence="1">The sequence shown here is derived from an EMBL/GenBank/DDBJ whole genome shotgun (WGS) entry which is preliminary data.</text>
</comment>
<proteinExistence type="predicted"/>
<dbReference type="Proteomes" id="UP000616151">
    <property type="component" value="Unassembled WGS sequence"/>
</dbReference>
<name>A0ACC5QXF0_9HYPH</name>
<accession>A0ACC5QXF0</accession>
<dbReference type="EMBL" id="JAENHL010000004">
    <property type="protein sequence ID" value="MBK1865027.1"/>
    <property type="molecule type" value="Genomic_DNA"/>
</dbReference>
<evidence type="ECO:0000313" key="1">
    <source>
        <dbReference type="EMBL" id="MBK1865027.1"/>
    </source>
</evidence>
<organism evidence="1 2">
    <name type="scientific">Taklimakanibacter albus</name>
    <dbReference type="NCBI Taxonomy" id="2800327"/>
    <lineage>
        <taxon>Bacteria</taxon>
        <taxon>Pseudomonadati</taxon>
        <taxon>Pseudomonadota</taxon>
        <taxon>Alphaproteobacteria</taxon>
        <taxon>Hyphomicrobiales</taxon>
        <taxon>Aestuariivirgaceae</taxon>
        <taxon>Taklimakanibacter</taxon>
    </lineage>
</organism>
<reference evidence="1" key="1">
    <citation type="submission" date="2021-01" db="EMBL/GenBank/DDBJ databases">
        <authorList>
            <person name="Sun Q."/>
        </authorList>
    </citation>
    <scope>NUCLEOTIDE SEQUENCE</scope>
    <source>
        <strain evidence="1">YIM B02566</strain>
    </source>
</reference>
<evidence type="ECO:0000313" key="2">
    <source>
        <dbReference type="Proteomes" id="UP000616151"/>
    </source>
</evidence>
<gene>
    <name evidence="1" type="ORF">JHL16_01585</name>
</gene>
<protein>
    <submittedName>
        <fullName evidence="1">Uncharacterized protein</fullName>
    </submittedName>
</protein>